<evidence type="ECO:0000313" key="2">
    <source>
        <dbReference type="EMBL" id="CAD7698174.1"/>
    </source>
</evidence>
<keyword evidence="1" id="KW-1133">Transmembrane helix</keyword>
<comment type="caution">
    <text evidence="2">The sequence shown here is derived from an EMBL/GenBank/DDBJ whole genome shotgun (WGS) entry which is preliminary data.</text>
</comment>
<accession>A0A8S1IT70</accession>
<protein>
    <submittedName>
        <fullName evidence="2">Uncharacterized protein</fullName>
    </submittedName>
</protein>
<proteinExistence type="predicted"/>
<dbReference type="Proteomes" id="UP000708148">
    <property type="component" value="Unassembled WGS sequence"/>
</dbReference>
<dbReference type="AlphaFoldDB" id="A0A8S1IT70"/>
<reference evidence="2" key="1">
    <citation type="submission" date="2020-12" db="EMBL/GenBank/DDBJ databases">
        <authorList>
            <person name="Iha C."/>
        </authorList>
    </citation>
    <scope>NUCLEOTIDE SEQUENCE</scope>
</reference>
<sequence length="775" mass="84426">MFAATHQYYYRHSEFLFSSVYHQGLPPPVCVMDEWQYTKLVGRMDEMDGRGADFSGAILYTQEDEPSPSPVITDVDILTYNDKDEPKAINIPVSTSLFNPKETDEIVAPVKLFTFQDSCYLHTGSETASANYSECVSCWDSNAVVPLTGHRGPDDLMGKVALFDVREGYPICYMWVYNFVMLAQDHGAVGAILGLGSDTQLVIGGPYLLYADVHIPMFSAGATATGALLHAMQEVHSADQQVKVRLPALSNRAGRPFYAGGVFANSRPDYVDIAFWDRSADDGEDDRHVSFECRAGVGRFNKTFDGVAPPRWNGDRPPNGTILTRVQPVSLCRNASTCAQCLHLSKQVTIEDSVNGSSNSTGDLVLWMAFDDFPCYTEYNLFLEAAETLDPVALVLGLNYSDFNFHEAGFEPRNLSRAFPIFSVNLQCGARLAADMDAMYVSLPILKEGYAHTAGSYLSTYLPETLVKVSTPGEADEIFKAGLSTWNPSSSQAANGTLVALQVHPACFGVSSCADCDGMIWKFKTNESEVEGKIAILARAVPVPASEYLHNNIDPTAMGLDPGDFGDDYALEQQGWNCLFPFSNVARQVEMAGGKAVIFVNSVNNVHTYVQADPPQAVNIPSFNVPLAVGMEWLWDVTIFGKSIEISLPAIQDGVPREAGLQVASVRAASIAETESSPPRASGPRKTNRTARIIIGCIAGIVGSLLVVALSVLLLLRRQQKLAYLQYVEEDGADAVVTKKEPQRMTTLPEDTIPTAPDIEMEVMLTAVPSSDRAN</sequence>
<evidence type="ECO:0000256" key="1">
    <source>
        <dbReference type="SAM" id="Phobius"/>
    </source>
</evidence>
<dbReference type="EMBL" id="CAJHUC010000775">
    <property type="protein sequence ID" value="CAD7698174.1"/>
    <property type="molecule type" value="Genomic_DNA"/>
</dbReference>
<evidence type="ECO:0000313" key="3">
    <source>
        <dbReference type="Proteomes" id="UP000708148"/>
    </source>
</evidence>
<name>A0A8S1IT70_9CHLO</name>
<gene>
    <name evidence="2" type="ORF">OSTQU699_LOCUS3535</name>
</gene>
<keyword evidence="1" id="KW-0812">Transmembrane</keyword>
<keyword evidence="3" id="KW-1185">Reference proteome</keyword>
<keyword evidence="1" id="KW-0472">Membrane</keyword>
<feature type="transmembrane region" description="Helical" evidence="1">
    <location>
        <begin position="693"/>
        <end position="716"/>
    </location>
</feature>
<organism evidence="2 3">
    <name type="scientific">Ostreobium quekettii</name>
    <dbReference type="NCBI Taxonomy" id="121088"/>
    <lineage>
        <taxon>Eukaryota</taxon>
        <taxon>Viridiplantae</taxon>
        <taxon>Chlorophyta</taxon>
        <taxon>core chlorophytes</taxon>
        <taxon>Ulvophyceae</taxon>
        <taxon>TCBD clade</taxon>
        <taxon>Bryopsidales</taxon>
        <taxon>Ostreobineae</taxon>
        <taxon>Ostreobiaceae</taxon>
        <taxon>Ostreobium</taxon>
    </lineage>
</organism>